<sequence>MALDNKAIEILSVNEVKDKIVTSQFLDQFIADNDKEPSWDGFVYIYGNKSKKKSDLKGRMPVQVKGKECDDHTKDKISFSMETTDLRNYLYDGGCVLFVVYIGNNGLTKKIYYAELTPIKLRKLLNEAKEQGHKTVHLQKFPTDENQKATIFFNCLQNCQKQASLGEGKLFSLEELQKEGVLENIVIPFSGVGFDDPQMALIKSEVYLYAKIKGSSIPQPIDIIPEDVHTKQNMDALISVEDKIFYTNYEVIKGINGVTLCFGSSFKMTFAENENSCKIKYKNSDKMRILAKDLDFLLSYIDKGYFKINEVKVPFDYKGADTDNFDIEKEREHLEYAQRIVDTLDILGCLDDIDINDMGDEDWRNLNRLGTAFIDKKPVKGLNTGLPIVCCMKVAKLRIVVHLEELEEKGTYEISDFFNDEFRVEFEDTKGNMLPISPFCIFHKDDFLTISNMKFEMLLPSYQKTEHHYETYNRANWFLLELLGAYDNADGIRKEKLIKTCDEFSNWLLEAPDEELDYLVKTLNRLQVIRRQREFNDDEIASLYEIVESQEKNDGCIVGAYLLLGQQQAAKRHFEKMNDKEQEEFVKYPIYKFWLTEEN</sequence>
<organism evidence="1 2">
    <name type="scientific">Hespellia stercorisuis DSM 15480</name>
    <dbReference type="NCBI Taxonomy" id="1121950"/>
    <lineage>
        <taxon>Bacteria</taxon>
        <taxon>Bacillati</taxon>
        <taxon>Bacillota</taxon>
        <taxon>Clostridia</taxon>
        <taxon>Lachnospirales</taxon>
        <taxon>Lachnospiraceae</taxon>
        <taxon>Hespellia</taxon>
    </lineage>
</organism>
<dbReference type="Proteomes" id="UP000184301">
    <property type="component" value="Unassembled WGS sequence"/>
</dbReference>
<reference evidence="1 2" key="1">
    <citation type="submission" date="2016-11" db="EMBL/GenBank/DDBJ databases">
        <authorList>
            <person name="Jaros S."/>
            <person name="Januszkiewicz K."/>
            <person name="Wedrychowicz H."/>
        </authorList>
    </citation>
    <scope>NUCLEOTIDE SEQUENCE [LARGE SCALE GENOMIC DNA]</scope>
    <source>
        <strain evidence="1 2">DSM 15480</strain>
    </source>
</reference>
<dbReference type="RefSeq" id="WP_159434639.1">
    <property type="nucleotide sequence ID" value="NZ_FQZY01000029.1"/>
</dbReference>
<evidence type="ECO:0000313" key="2">
    <source>
        <dbReference type="Proteomes" id="UP000184301"/>
    </source>
</evidence>
<dbReference type="STRING" id="1121950.SAMN02745243_02181"/>
<gene>
    <name evidence="1" type="ORF">SAMN02745243_02181</name>
</gene>
<accession>A0A1M6PP51</accession>
<name>A0A1M6PP51_9FIRM</name>
<dbReference type="AlphaFoldDB" id="A0A1M6PP51"/>
<proteinExistence type="predicted"/>
<keyword evidence="2" id="KW-1185">Reference proteome</keyword>
<protein>
    <recommendedName>
        <fullName evidence="3">DUF4365 domain-containing protein</fullName>
    </recommendedName>
</protein>
<dbReference type="OrthoDB" id="2066879at2"/>
<evidence type="ECO:0008006" key="3">
    <source>
        <dbReference type="Google" id="ProtNLM"/>
    </source>
</evidence>
<dbReference type="EMBL" id="FQZY01000029">
    <property type="protein sequence ID" value="SHK09736.1"/>
    <property type="molecule type" value="Genomic_DNA"/>
</dbReference>
<evidence type="ECO:0000313" key="1">
    <source>
        <dbReference type="EMBL" id="SHK09736.1"/>
    </source>
</evidence>